<protein>
    <submittedName>
        <fullName evidence="3">Silent information regulator protein Sir2</fullName>
    </submittedName>
</protein>
<dbReference type="InterPro" id="IPR038970">
    <property type="entry name" value="Lyase_8"/>
</dbReference>
<gene>
    <name evidence="3" type="ORF">GNF83_16915</name>
</gene>
<evidence type="ECO:0000259" key="2">
    <source>
        <dbReference type="Pfam" id="PF08124"/>
    </source>
</evidence>
<accession>A0AAW9KAW8</accession>
<dbReference type="PANTHER" id="PTHR38481:SF1">
    <property type="entry name" value="HYALURONATE LYASE"/>
    <property type="match status" value="1"/>
</dbReference>
<reference evidence="3" key="1">
    <citation type="submission" date="2019-11" db="EMBL/GenBank/DDBJ databases">
        <title>Characterization of Clostridium perfringens isolates from swine manure treated agricultural soils.</title>
        <authorList>
            <person name="Wushke S.T."/>
        </authorList>
    </citation>
    <scope>NUCLEOTIDE SEQUENCE</scope>
    <source>
        <strain evidence="3">X62</strain>
    </source>
</reference>
<dbReference type="Pfam" id="PF08124">
    <property type="entry name" value="Lyase_8_N"/>
    <property type="match status" value="1"/>
</dbReference>
<feature type="chain" id="PRO_5043768370" evidence="1">
    <location>
        <begin position="26"/>
        <end position="189"/>
    </location>
</feature>
<dbReference type="SUPFAM" id="SSF48230">
    <property type="entry name" value="Chondroitin AC/alginate lyase"/>
    <property type="match status" value="1"/>
</dbReference>
<sequence length="189" mass="21294">MKKSKESTKRLIALALAGSVIITTALGTTVNAVTNQDNTNSIVANANGDIDKLIESLRLKWKEDLTGGASIDVTNPTIAKKIEGYAKQAKIYSESMNLDESKNYLWADLQDYKANPARITSMFNNIVSMTMAYSLPNNTYYKNEDLKNKIIYALEWINKNAYNESIEQYGNWWDWMIGIPARLNNVVIL</sequence>
<dbReference type="EMBL" id="WNUR01000528">
    <property type="protein sequence ID" value="MDZ7542831.1"/>
    <property type="molecule type" value="Genomic_DNA"/>
</dbReference>
<dbReference type="InterPro" id="IPR008929">
    <property type="entry name" value="Chondroitin_lyas"/>
</dbReference>
<organism evidence="3 4">
    <name type="scientific">Clostridium perfringens</name>
    <dbReference type="NCBI Taxonomy" id="1502"/>
    <lineage>
        <taxon>Bacteria</taxon>
        <taxon>Bacillati</taxon>
        <taxon>Bacillota</taxon>
        <taxon>Clostridia</taxon>
        <taxon>Eubacteriales</taxon>
        <taxon>Clostridiaceae</taxon>
        <taxon>Clostridium</taxon>
    </lineage>
</organism>
<dbReference type="PANTHER" id="PTHR38481">
    <property type="entry name" value="HYALURONATE LYASE"/>
    <property type="match status" value="1"/>
</dbReference>
<evidence type="ECO:0000313" key="3">
    <source>
        <dbReference type="EMBL" id="MDZ7542831.1"/>
    </source>
</evidence>
<dbReference type="GO" id="GO:0016829">
    <property type="term" value="F:lyase activity"/>
    <property type="evidence" value="ECO:0007669"/>
    <property type="project" value="InterPro"/>
</dbReference>
<dbReference type="Gene3D" id="1.50.10.100">
    <property type="entry name" value="Chondroitin AC/alginate lyase"/>
    <property type="match status" value="1"/>
</dbReference>
<dbReference type="Proteomes" id="UP001288944">
    <property type="component" value="Unassembled WGS sequence"/>
</dbReference>
<keyword evidence="1" id="KW-0732">Signal</keyword>
<evidence type="ECO:0000313" key="4">
    <source>
        <dbReference type="Proteomes" id="UP001288944"/>
    </source>
</evidence>
<feature type="domain" description="Polysaccharide lyase 8 N-terminal alpha-helical" evidence="2">
    <location>
        <begin position="61"/>
        <end position="189"/>
    </location>
</feature>
<feature type="non-terminal residue" evidence="3">
    <location>
        <position position="189"/>
    </location>
</feature>
<proteinExistence type="predicted"/>
<comment type="caution">
    <text evidence="3">The sequence shown here is derived from an EMBL/GenBank/DDBJ whole genome shotgun (WGS) entry which is preliminary data.</text>
</comment>
<dbReference type="InterPro" id="IPR012970">
    <property type="entry name" value="Lyase_8_alpha_N"/>
</dbReference>
<dbReference type="AlphaFoldDB" id="A0AAW9KAW8"/>
<evidence type="ECO:0000256" key="1">
    <source>
        <dbReference type="SAM" id="SignalP"/>
    </source>
</evidence>
<feature type="signal peptide" evidence="1">
    <location>
        <begin position="1"/>
        <end position="25"/>
    </location>
</feature>
<name>A0AAW9KAW8_CLOPF</name>